<keyword evidence="3" id="KW-1185">Reference proteome</keyword>
<gene>
    <name evidence="2" type="ORF">TNIN_465281</name>
</gene>
<evidence type="ECO:0000256" key="1">
    <source>
        <dbReference type="SAM" id="MobiDB-lite"/>
    </source>
</evidence>
<dbReference type="AlphaFoldDB" id="A0A8X6X0U8"/>
<evidence type="ECO:0000313" key="3">
    <source>
        <dbReference type="Proteomes" id="UP000886998"/>
    </source>
</evidence>
<feature type="region of interest" description="Disordered" evidence="1">
    <location>
        <begin position="1"/>
        <end position="22"/>
    </location>
</feature>
<accession>A0A8X6X0U8</accession>
<organism evidence="2 3">
    <name type="scientific">Trichonephila inaurata madagascariensis</name>
    <dbReference type="NCBI Taxonomy" id="2747483"/>
    <lineage>
        <taxon>Eukaryota</taxon>
        <taxon>Metazoa</taxon>
        <taxon>Ecdysozoa</taxon>
        <taxon>Arthropoda</taxon>
        <taxon>Chelicerata</taxon>
        <taxon>Arachnida</taxon>
        <taxon>Araneae</taxon>
        <taxon>Araneomorphae</taxon>
        <taxon>Entelegynae</taxon>
        <taxon>Araneoidea</taxon>
        <taxon>Nephilidae</taxon>
        <taxon>Trichonephila</taxon>
        <taxon>Trichonephila inaurata</taxon>
    </lineage>
</organism>
<dbReference type="OrthoDB" id="10367416at2759"/>
<evidence type="ECO:0000313" key="2">
    <source>
        <dbReference type="EMBL" id="GFY44112.1"/>
    </source>
</evidence>
<protein>
    <submittedName>
        <fullName evidence="2">Uncharacterized protein</fullName>
    </submittedName>
</protein>
<proteinExistence type="predicted"/>
<feature type="compositionally biased region" description="Basic and acidic residues" evidence="1">
    <location>
        <begin position="8"/>
        <end position="22"/>
    </location>
</feature>
<dbReference type="Proteomes" id="UP000886998">
    <property type="component" value="Unassembled WGS sequence"/>
</dbReference>
<sequence length="142" mass="16386">MIPFSCKDTYRRPHHESQRKDQGQNGFGIVLYPSYFPTCNEVTRFYNSDLINTIGLRQGLMKKLHYQTIQTGITPTIPKKVQEELFSVSWEVTNIPRNARSIKKYVSRPKTGTRKVSPTPMSIQSLVLNVDNVIGRSRNKRD</sequence>
<dbReference type="EMBL" id="BMAV01004067">
    <property type="protein sequence ID" value="GFY44112.1"/>
    <property type="molecule type" value="Genomic_DNA"/>
</dbReference>
<comment type="caution">
    <text evidence="2">The sequence shown here is derived from an EMBL/GenBank/DDBJ whole genome shotgun (WGS) entry which is preliminary data.</text>
</comment>
<reference evidence="2" key="1">
    <citation type="submission" date="2020-08" db="EMBL/GenBank/DDBJ databases">
        <title>Multicomponent nature underlies the extraordinary mechanical properties of spider dragline silk.</title>
        <authorList>
            <person name="Kono N."/>
            <person name="Nakamura H."/>
            <person name="Mori M."/>
            <person name="Yoshida Y."/>
            <person name="Ohtoshi R."/>
            <person name="Malay A.D."/>
            <person name="Moran D.A.P."/>
            <person name="Tomita M."/>
            <person name="Numata K."/>
            <person name="Arakawa K."/>
        </authorList>
    </citation>
    <scope>NUCLEOTIDE SEQUENCE</scope>
</reference>
<name>A0A8X6X0U8_9ARAC</name>